<dbReference type="RefSeq" id="WP_199470231.1">
    <property type="nucleotide sequence ID" value="NZ_JAEMNX010000033.1"/>
</dbReference>
<gene>
    <name evidence="6" type="ORF">I8J31_19370</name>
</gene>
<feature type="domain" description="HTH lysR-type" evidence="5">
    <location>
        <begin position="1"/>
        <end position="60"/>
    </location>
</feature>
<dbReference type="CDD" id="cd08422">
    <property type="entry name" value="PBP2_CrgA_like"/>
    <property type="match status" value="1"/>
</dbReference>
<dbReference type="Proteomes" id="UP000628710">
    <property type="component" value="Unassembled WGS sequence"/>
</dbReference>
<dbReference type="EMBL" id="JAEMNX010000033">
    <property type="protein sequence ID" value="MBJ7539836.1"/>
    <property type="molecule type" value="Genomic_DNA"/>
</dbReference>
<dbReference type="FunFam" id="1.10.10.10:FF:000001">
    <property type="entry name" value="LysR family transcriptional regulator"/>
    <property type="match status" value="1"/>
</dbReference>
<evidence type="ECO:0000313" key="6">
    <source>
        <dbReference type="EMBL" id="MBJ7539836.1"/>
    </source>
</evidence>
<evidence type="ECO:0000256" key="1">
    <source>
        <dbReference type="ARBA" id="ARBA00009437"/>
    </source>
</evidence>
<keyword evidence="4" id="KW-0804">Transcription</keyword>
<dbReference type="SUPFAM" id="SSF53850">
    <property type="entry name" value="Periplasmic binding protein-like II"/>
    <property type="match status" value="1"/>
</dbReference>
<sequence>MLNEFKKIAIFNKVVECGSFTKAGQLLSLPKSKVSEQITALETILNVRLLHRTTRKINLTTEGCTFYHYSNGLNKVAEDAFRSVNHLSSEVSGIIRISTTIDFGTFILNPLIARFSAQYPNVVFDVDLNDAIESPVEENLDLVLRIGEMKNSSLVGRVLAPFMLGMYASQGYLNKTPLITTPEDIQHHSWISLSRTSLPNDVVTLRDQRGEKQQIRTHPKHVCNSPLGVMSMVREGMGVGLIASFLAEEINDPSLVRLFPDFYMQGLSVNILYPSRKNMPPRVRLFIDYLIETIKA</sequence>
<evidence type="ECO:0000313" key="7">
    <source>
        <dbReference type="Proteomes" id="UP000628710"/>
    </source>
</evidence>
<accession>A0A934JQ18</accession>
<comment type="similarity">
    <text evidence="1">Belongs to the LysR transcriptional regulatory family.</text>
</comment>
<dbReference type="PROSITE" id="PS50931">
    <property type="entry name" value="HTH_LYSR"/>
    <property type="match status" value="1"/>
</dbReference>
<reference evidence="6" key="1">
    <citation type="submission" date="2020-12" db="EMBL/GenBank/DDBJ databases">
        <title>Marinomonas arctica sp. nov., a psychrotolerant bacterium isolated from the Arctic.</title>
        <authorList>
            <person name="Zhang Y."/>
        </authorList>
    </citation>
    <scope>NUCLEOTIDE SEQUENCE</scope>
    <source>
        <strain evidence="6">C1424</strain>
    </source>
</reference>
<dbReference type="Pfam" id="PF03466">
    <property type="entry name" value="LysR_substrate"/>
    <property type="match status" value="1"/>
</dbReference>
<dbReference type="GO" id="GO:0006351">
    <property type="term" value="P:DNA-templated transcription"/>
    <property type="evidence" value="ECO:0007669"/>
    <property type="project" value="TreeGrafter"/>
</dbReference>
<name>A0A934JQ18_9GAMM</name>
<dbReference type="Pfam" id="PF00126">
    <property type="entry name" value="HTH_1"/>
    <property type="match status" value="1"/>
</dbReference>
<dbReference type="SUPFAM" id="SSF46785">
    <property type="entry name" value="Winged helix' DNA-binding domain"/>
    <property type="match status" value="1"/>
</dbReference>
<evidence type="ECO:0000256" key="3">
    <source>
        <dbReference type="ARBA" id="ARBA00023125"/>
    </source>
</evidence>
<evidence type="ECO:0000259" key="5">
    <source>
        <dbReference type="PROSITE" id="PS50931"/>
    </source>
</evidence>
<dbReference type="InterPro" id="IPR000847">
    <property type="entry name" value="LysR_HTH_N"/>
</dbReference>
<dbReference type="Gene3D" id="3.40.190.290">
    <property type="match status" value="1"/>
</dbReference>
<dbReference type="PANTHER" id="PTHR30537">
    <property type="entry name" value="HTH-TYPE TRANSCRIPTIONAL REGULATOR"/>
    <property type="match status" value="1"/>
</dbReference>
<dbReference type="GO" id="GO:0003700">
    <property type="term" value="F:DNA-binding transcription factor activity"/>
    <property type="evidence" value="ECO:0007669"/>
    <property type="project" value="InterPro"/>
</dbReference>
<proteinExistence type="inferred from homology"/>
<dbReference type="InterPro" id="IPR005119">
    <property type="entry name" value="LysR_subst-bd"/>
</dbReference>
<dbReference type="Gene3D" id="1.10.10.10">
    <property type="entry name" value="Winged helix-like DNA-binding domain superfamily/Winged helix DNA-binding domain"/>
    <property type="match status" value="1"/>
</dbReference>
<dbReference type="AlphaFoldDB" id="A0A934JQ18"/>
<dbReference type="InterPro" id="IPR036388">
    <property type="entry name" value="WH-like_DNA-bd_sf"/>
</dbReference>
<evidence type="ECO:0000256" key="2">
    <source>
        <dbReference type="ARBA" id="ARBA00023015"/>
    </source>
</evidence>
<dbReference type="PANTHER" id="PTHR30537:SF81">
    <property type="entry name" value="TRANSCRIPTIONAL REGULATOR-RELATED"/>
    <property type="match status" value="1"/>
</dbReference>
<keyword evidence="2" id="KW-0805">Transcription regulation</keyword>
<evidence type="ECO:0000256" key="4">
    <source>
        <dbReference type="ARBA" id="ARBA00023163"/>
    </source>
</evidence>
<dbReference type="GO" id="GO:0043565">
    <property type="term" value="F:sequence-specific DNA binding"/>
    <property type="evidence" value="ECO:0007669"/>
    <property type="project" value="TreeGrafter"/>
</dbReference>
<dbReference type="InterPro" id="IPR058163">
    <property type="entry name" value="LysR-type_TF_proteobact-type"/>
</dbReference>
<dbReference type="InterPro" id="IPR036390">
    <property type="entry name" value="WH_DNA-bd_sf"/>
</dbReference>
<keyword evidence="3" id="KW-0238">DNA-binding</keyword>
<organism evidence="6 7">
    <name type="scientific">Marinomonas transparens</name>
    <dbReference type="NCBI Taxonomy" id="2795388"/>
    <lineage>
        <taxon>Bacteria</taxon>
        <taxon>Pseudomonadati</taxon>
        <taxon>Pseudomonadota</taxon>
        <taxon>Gammaproteobacteria</taxon>
        <taxon>Oceanospirillales</taxon>
        <taxon>Oceanospirillaceae</taxon>
        <taxon>Marinomonas</taxon>
    </lineage>
</organism>
<keyword evidence="7" id="KW-1185">Reference proteome</keyword>
<protein>
    <submittedName>
        <fullName evidence="6">LysR family transcriptional regulator</fullName>
    </submittedName>
</protein>
<comment type="caution">
    <text evidence="6">The sequence shown here is derived from an EMBL/GenBank/DDBJ whole genome shotgun (WGS) entry which is preliminary data.</text>
</comment>